<protein>
    <submittedName>
        <fullName evidence="1">Uncharacterized protein</fullName>
    </submittedName>
</protein>
<reference evidence="1" key="1">
    <citation type="submission" date="2024-04" db="UniProtKB">
        <authorList>
            <consortium name="EnsemblMetazoa"/>
        </authorList>
    </citation>
    <scope>IDENTIFICATION</scope>
    <source>
        <strain evidence="1">EBRO</strain>
    </source>
</reference>
<evidence type="ECO:0000313" key="1">
    <source>
        <dbReference type="EnsemblMetazoa" id="ENSAATROPP010345"/>
    </source>
</evidence>
<dbReference type="Proteomes" id="UP000075880">
    <property type="component" value="Unassembled WGS sequence"/>
</dbReference>
<organism evidence="1 2">
    <name type="scientific">Anopheles atroparvus</name>
    <name type="common">European mosquito</name>
    <dbReference type="NCBI Taxonomy" id="41427"/>
    <lineage>
        <taxon>Eukaryota</taxon>
        <taxon>Metazoa</taxon>
        <taxon>Ecdysozoa</taxon>
        <taxon>Arthropoda</taxon>
        <taxon>Hexapoda</taxon>
        <taxon>Insecta</taxon>
        <taxon>Pterygota</taxon>
        <taxon>Neoptera</taxon>
        <taxon>Endopterygota</taxon>
        <taxon>Diptera</taxon>
        <taxon>Nematocera</taxon>
        <taxon>Culicoidea</taxon>
        <taxon>Culicidae</taxon>
        <taxon>Anophelinae</taxon>
        <taxon>Anopheles</taxon>
    </lineage>
</organism>
<sequence length="51" mass="6113">MPTFRRHCVAVSSEERYTIQSSPKRYVTVLFRNLNRFKHKIGGRSHKSRFC</sequence>
<keyword evidence="2" id="KW-1185">Reference proteome</keyword>
<evidence type="ECO:0000313" key="2">
    <source>
        <dbReference type="Proteomes" id="UP000075880"/>
    </source>
</evidence>
<dbReference type="AlphaFoldDB" id="A0AAG5DHI6"/>
<accession>A0AAG5DHI6</accession>
<proteinExistence type="predicted"/>
<dbReference type="EnsemblMetazoa" id="ENSAATROPT011440">
    <property type="protein sequence ID" value="ENSAATROPP010345"/>
    <property type="gene ID" value="ENSAATROPG009324"/>
</dbReference>
<name>A0AAG5DHI6_ANOAO</name>